<feature type="domain" description="HTH araC/xylS-type" evidence="5">
    <location>
        <begin position="83"/>
        <end position="191"/>
    </location>
</feature>
<gene>
    <name evidence="6" type="ORF">GCM10022218_12020</name>
</gene>
<keyword evidence="7" id="KW-1185">Reference proteome</keyword>
<name>A0ABP7ZW57_9SPHI</name>
<evidence type="ECO:0000256" key="3">
    <source>
        <dbReference type="ARBA" id="ARBA00023163"/>
    </source>
</evidence>
<evidence type="ECO:0000256" key="2">
    <source>
        <dbReference type="ARBA" id="ARBA00023125"/>
    </source>
</evidence>
<evidence type="ECO:0000259" key="5">
    <source>
        <dbReference type="PROSITE" id="PS01124"/>
    </source>
</evidence>
<comment type="caution">
    <text evidence="6">The sequence shown here is derived from an EMBL/GenBank/DDBJ whole genome shotgun (WGS) entry which is preliminary data.</text>
</comment>
<keyword evidence="3" id="KW-0804">Transcription</keyword>
<dbReference type="InterPro" id="IPR018060">
    <property type="entry name" value="HTH_AraC"/>
</dbReference>
<feature type="transmembrane region" description="Helical" evidence="4">
    <location>
        <begin position="6"/>
        <end position="28"/>
    </location>
</feature>
<dbReference type="PROSITE" id="PS01124">
    <property type="entry name" value="HTH_ARAC_FAMILY_2"/>
    <property type="match status" value="1"/>
</dbReference>
<dbReference type="InterPro" id="IPR009057">
    <property type="entry name" value="Homeodomain-like_sf"/>
</dbReference>
<keyword evidence="4" id="KW-1133">Transmembrane helix</keyword>
<dbReference type="Proteomes" id="UP001500167">
    <property type="component" value="Unassembled WGS sequence"/>
</dbReference>
<dbReference type="Pfam" id="PF12833">
    <property type="entry name" value="HTH_18"/>
    <property type="match status" value="1"/>
</dbReference>
<accession>A0ABP7ZW57</accession>
<dbReference type="SMART" id="SM00342">
    <property type="entry name" value="HTH_ARAC"/>
    <property type="match status" value="1"/>
</dbReference>
<dbReference type="PANTHER" id="PTHR43280:SF2">
    <property type="entry name" value="HTH-TYPE TRANSCRIPTIONAL REGULATOR EXSA"/>
    <property type="match status" value="1"/>
</dbReference>
<evidence type="ECO:0000256" key="1">
    <source>
        <dbReference type="ARBA" id="ARBA00023015"/>
    </source>
</evidence>
<keyword evidence="4" id="KW-0812">Transmembrane</keyword>
<keyword evidence="4" id="KW-0472">Membrane</keyword>
<evidence type="ECO:0000313" key="7">
    <source>
        <dbReference type="Proteomes" id="UP001500167"/>
    </source>
</evidence>
<evidence type="ECO:0000313" key="6">
    <source>
        <dbReference type="EMBL" id="GAA4171647.1"/>
    </source>
</evidence>
<protein>
    <recommendedName>
        <fullName evidence="5">HTH araC/xylS-type domain-containing protein</fullName>
    </recommendedName>
</protein>
<proteinExistence type="predicted"/>
<dbReference type="SUPFAM" id="SSF46689">
    <property type="entry name" value="Homeodomain-like"/>
    <property type="match status" value="1"/>
</dbReference>
<organism evidence="6 7">
    <name type="scientific">Sphingobacterium ginsenosidimutans</name>
    <dbReference type="NCBI Taxonomy" id="687845"/>
    <lineage>
        <taxon>Bacteria</taxon>
        <taxon>Pseudomonadati</taxon>
        <taxon>Bacteroidota</taxon>
        <taxon>Sphingobacteriia</taxon>
        <taxon>Sphingobacteriales</taxon>
        <taxon>Sphingobacteriaceae</taxon>
        <taxon>Sphingobacterium</taxon>
    </lineage>
</organism>
<dbReference type="PANTHER" id="PTHR43280">
    <property type="entry name" value="ARAC-FAMILY TRANSCRIPTIONAL REGULATOR"/>
    <property type="match status" value="1"/>
</dbReference>
<dbReference type="Gene3D" id="1.10.10.60">
    <property type="entry name" value="Homeodomain-like"/>
    <property type="match status" value="2"/>
</dbReference>
<evidence type="ECO:0000256" key="4">
    <source>
        <dbReference type="SAM" id="Phobius"/>
    </source>
</evidence>
<keyword evidence="1" id="KW-0805">Transcription regulation</keyword>
<dbReference type="RefSeq" id="WP_257088524.1">
    <property type="nucleotide sequence ID" value="NZ_BAAAZK010000002.1"/>
</dbReference>
<keyword evidence="2" id="KW-0238">DNA-binding</keyword>
<sequence length="195" mass="22255">MDSNYYHLFILINVSLLTVNIVLLLISVRHYLIEKTKPGEFIESDQSLAIESDGALVNSDVPDAYLKAESKRSDVLISKITEDRLLQEFEKAQAKLFFLKRSVSLNDVADLLGTNQRYASYIINKYFGSDFNSYVQRARIKYLIDCVEHDPNLLKMKFSVLADKAGFSSISKFSSVFKSVIGISPSAYFQRLRMR</sequence>
<dbReference type="EMBL" id="BAAAZK010000002">
    <property type="protein sequence ID" value="GAA4171647.1"/>
    <property type="molecule type" value="Genomic_DNA"/>
</dbReference>
<reference evidence="7" key="1">
    <citation type="journal article" date="2019" name="Int. J. Syst. Evol. Microbiol.">
        <title>The Global Catalogue of Microorganisms (GCM) 10K type strain sequencing project: providing services to taxonomists for standard genome sequencing and annotation.</title>
        <authorList>
            <consortium name="The Broad Institute Genomics Platform"/>
            <consortium name="The Broad Institute Genome Sequencing Center for Infectious Disease"/>
            <person name="Wu L."/>
            <person name="Ma J."/>
        </authorList>
    </citation>
    <scope>NUCLEOTIDE SEQUENCE [LARGE SCALE GENOMIC DNA]</scope>
    <source>
        <strain evidence="7">JCM 16722</strain>
    </source>
</reference>